<reference evidence="1 2" key="1">
    <citation type="journal article" date="2014" name="Agronomy (Basel)">
        <title>A Draft Genome Sequence for Ensete ventricosum, the Drought-Tolerant Tree Against Hunger.</title>
        <authorList>
            <person name="Harrison J."/>
            <person name="Moore K.A."/>
            <person name="Paszkiewicz K."/>
            <person name="Jones T."/>
            <person name="Grant M."/>
            <person name="Ambacheew D."/>
            <person name="Muzemil S."/>
            <person name="Studholme D.J."/>
        </authorList>
    </citation>
    <scope>NUCLEOTIDE SEQUENCE [LARGE SCALE GENOMIC DNA]</scope>
</reference>
<dbReference type="AlphaFoldDB" id="A0A426XE16"/>
<proteinExistence type="predicted"/>
<protein>
    <submittedName>
        <fullName evidence="1">Uncharacterized protein</fullName>
    </submittedName>
</protein>
<name>A0A426XE16_ENSVE</name>
<evidence type="ECO:0000313" key="2">
    <source>
        <dbReference type="Proteomes" id="UP000287651"/>
    </source>
</evidence>
<evidence type="ECO:0000313" key="1">
    <source>
        <dbReference type="EMBL" id="RRT37719.1"/>
    </source>
</evidence>
<gene>
    <name evidence="1" type="ORF">B296_00026506</name>
</gene>
<accession>A0A426XE16</accession>
<dbReference type="Proteomes" id="UP000287651">
    <property type="component" value="Unassembled WGS sequence"/>
</dbReference>
<sequence length="54" mass="5912">MAMEGQRDAKNAILIPSGRTLTHPKLEVIFVGDRPPWNSIGVPLSSVFCTMVET</sequence>
<dbReference type="EMBL" id="AMZH03021963">
    <property type="protein sequence ID" value="RRT37719.1"/>
    <property type="molecule type" value="Genomic_DNA"/>
</dbReference>
<organism evidence="1 2">
    <name type="scientific">Ensete ventricosum</name>
    <name type="common">Abyssinian banana</name>
    <name type="synonym">Musa ensete</name>
    <dbReference type="NCBI Taxonomy" id="4639"/>
    <lineage>
        <taxon>Eukaryota</taxon>
        <taxon>Viridiplantae</taxon>
        <taxon>Streptophyta</taxon>
        <taxon>Embryophyta</taxon>
        <taxon>Tracheophyta</taxon>
        <taxon>Spermatophyta</taxon>
        <taxon>Magnoliopsida</taxon>
        <taxon>Liliopsida</taxon>
        <taxon>Zingiberales</taxon>
        <taxon>Musaceae</taxon>
        <taxon>Ensete</taxon>
    </lineage>
</organism>
<comment type="caution">
    <text evidence="1">The sequence shown here is derived from an EMBL/GenBank/DDBJ whole genome shotgun (WGS) entry which is preliminary data.</text>
</comment>